<proteinExistence type="predicted"/>
<feature type="signal peptide" evidence="1">
    <location>
        <begin position="1"/>
        <end position="20"/>
    </location>
</feature>
<feature type="chain" id="PRO_5030596682" evidence="1">
    <location>
        <begin position="21"/>
        <end position="811"/>
    </location>
</feature>
<gene>
    <name evidence="2" type="ORF">HHU12_19320</name>
</gene>
<dbReference type="EMBL" id="JABANE010000056">
    <property type="protein sequence ID" value="NME70134.1"/>
    <property type="molecule type" value="Genomic_DNA"/>
</dbReference>
<keyword evidence="1" id="KW-0732">Signal</keyword>
<dbReference type="RefSeq" id="WP_169658380.1">
    <property type="nucleotide sequence ID" value="NZ_JABANE010000056.1"/>
</dbReference>
<dbReference type="Proteomes" id="UP000576082">
    <property type="component" value="Unassembled WGS sequence"/>
</dbReference>
<name>A0A7X9RWY9_9BACT</name>
<evidence type="ECO:0000313" key="3">
    <source>
        <dbReference type="Proteomes" id="UP000576082"/>
    </source>
</evidence>
<evidence type="ECO:0000256" key="1">
    <source>
        <dbReference type="SAM" id="SignalP"/>
    </source>
</evidence>
<organism evidence="2 3">
    <name type="scientific">Flammeovirga aprica JL-4</name>
    <dbReference type="NCBI Taxonomy" id="694437"/>
    <lineage>
        <taxon>Bacteria</taxon>
        <taxon>Pseudomonadati</taxon>
        <taxon>Bacteroidota</taxon>
        <taxon>Cytophagia</taxon>
        <taxon>Cytophagales</taxon>
        <taxon>Flammeovirgaceae</taxon>
        <taxon>Flammeovirga</taxon>
    </lineage>
</organism>
<reference evidence="2 3" key="1">
    <citation type="submission" date="2020-04" db="EMBL/GenBank/DDBJ databases">
        <title>Flammeovirga sp. SR4, a novel species isolated from seawater.</title>
        <authorList>
            <person name="Wang X."/>
        </authorList>
    </citation>
    <scope>NUCLEOTIDE SEQUENCE [LARGE SCALE GENOMIC DNA]</scope>
    <source>
        <strain evidence="2 3">ATCC 23126</strain>
    </source>
</reference>
<keyword evidence="3" id="KW-1185">Reference proteome</keyword>
<sequence length="811" mass="93801">MKRYIVFTAFILLISRQLFAQAPFQLFDFTKANTYMYFPEVPSKTKEFYIHSNYHFLRFNTEELKLTQMTGLAPYEKLEDISIHKEEADILSMYLEYNGERYKVIKEEKDKKFLGRWIEGGKYYQRRLIPNLILEDGPLFSFSLEIASWPDAFSFTLSCEEDFIPEDVEMKLLVEIETPNTLYKVDQKNKNLVQVVSKKEVEWEVTTNDKNNTLKYSNEKIQVEGDLKQKHISALFHRKMAYKSNDGLIVSAIDKKEPYTDLKPYKDLKRQATVIPLSGNMEKFEGLERTGLFLQNTSDEIRYERLIFEKKHQVKNITGTTMILRDKEGNPIGLPIQVSKNWHTEHNRKYSGTWLRGFTIVSIPPNTTLELELSRINGFWGQLPAVSHSQLSLEGWGQNVPNNHQLWEQTSLGAYGVNMCLDPNKNLTGSLINDLRPFYVQSTKAGISAPQKHDWTPNIGGGDVLKIYDNKGEIVEIKETKVDQVRTGPILTEIVYRGKTGDDKADFKLTTYIIRTDDYLRTFFHVELNVQKTINYSKLAIAQFSSKDYSDNLEDGLAYGNEKGLYPDVDQIKDINGFAIQRVNATGAAPWVSMHKAINQRPQKYGTWGNKGLILREWNTIIDKKLNQAQFTSYMKEIKTGNGKTYERMIELNLPNQKRQLNKGDKIDAIIELCVLPNEPNAYYGTNTLFKEFINKNADTWKPMYREAYLNTQKISVKKGKLTRQIPIRIEAEDNEVVVDISNGLGYVPVTITNITDYQNFKLILTKGGEFVNLKEQEKYGNDYWQTDFNPDTKTWEITYSVLMDSDLNLN</sequence>
<accession>A0A7X9RWY9</accession>
<dbReference type="AlphaFoldDB" id="A0A7X9RWY9"/>
<protein>
    <submittedName>
        <fullName evidence="2">Uncharacterized protein</fullName>
    </submittedName>
</protein>
<comment type="caution">
    <text evidence="2">The sequence shown here is derived from an EMBL/GenBank/DDBJ whole genome shotgun (WGS) entry which is preliminary data.</text>
</comment>
<evidence type="ECO:0000313" key="2">
    <source>
        <dbReference type="EMBL" id="NME70134.1"/>
    </source>
</evidence>